<dbReference type="AlphaFoldDB" id="A0A7W8DL20"/>
<evidence type="ECO:0000313" key="1">
    <source>
        <dbReference type="EMBL" id="MBB5033889.1"/>
    </source>
</evidence>
<dbReference type="EMBL" id="JACHIG010000007">
    <property type="protein sequence ID" value="MBB5033889.1"/>
    <property type="molecule type" value="Genomic_DNA"/>
</dbReference>
<organism evidence="1 2">
    <name type="scientific">Prosthecobacter vanneervenii</name>
    <dbReference type="NCBI Taxonomy" id="48466"/>
    <lineage>
        <taxon>Bacteria</taxon>
        <taxon>Pseudomonadati</taxon>
        <taxon>Verrucomicrobiota</taxon>
        <taxon>Verrucomicrobiia</taxon>
        <taxon>Verrucomicrobiales</taxon>
        <taxon>Verrucomicrobiaceae</taxon>
        <taxon>Prosthecobacter</taxon>
    </lineage>
</organism>
<dbReference type="RefSeq" id="WP_184341139.1">
    <property type="nucleotide sequence ID" value="NZ_JACHIG010000007.1"/>
</dbReference>
<proteinExistence type="predicted"/>
<accession>A0A7W8DL20</accession>
<keyword evidence="2" id="KW-1185">Reference proteome</keyword>
<comment type="caution">
    <text evidence="1">The sequence shown here is derived from an EMBL/GenBank/DDBJ whole genome shotgun (WGS) entry which is preliminary data.</text>
</comment>
<dbReference type="InterPro" id="IPR025412">
    <property type="entry name" value="DUF4304"/>
</dbReference>
<reference evidence="1 2" key="1">
    <citation type="submission" date="2020-08" db="EMBL/GenBank/DDBJ databases">
        <title>Genomic Encyclopedia of Type Strains, Phase IV (KMG-IV): sequencing the most valuable type-strain genomes for metagenomic binning, comparative biology and taxonomic classification.</title>
        <authorList>
            <person name="Goeker M."/>
        </authorList>
    </citation>
    <scope>NUCLEOTIDE SEQUENCE [LARGE SCALE GENOMIC DNA]</scope>
    <source>
        <strain evidence="1 2">DSM 12252</strain>
    </source>
</reference>
<dbReference type="Pfam" id="PF14137">
    <property type="entry name" value="DUF4304"/>
    <property type="match status" value="1"/>
</dbReference>
<evidence type="ECO:0000313" key="2">
    <source>
        <dbReference type="Proteomes" id="UP000590740"/>
    </source>
</evidence>
<evidence type="ECO:0008006" key="3">
    <source>
        <dbReference type="Google" id="ProtNLM"/>
    </source>
</evidence>
<dbReference type="Proteomes" id="UP000590740">
    <property type="component" value="Unassembled WGS sequence"/>
</dbReference>
<protein>
    <recommendedName>
        <fullName evidence="3">DUF4304 domain-containing protein</fullName>
    </recommendedName>
</protein>
<gene>
    <name evidence="1" type="ORF">HNQ65_003479</name>
</gene>
<sequence>MPKPQDIIKAMVSSLHKEHLKGLGFGKTGTTWIRSLEWPQVINIQLSSFNSAEEAKFTINIGISIPPMRSAWGTPAVEGALKEYDCELRTRIGSLLPNKNDKWWDVTSGSDPEELMHEVSDDISDYALPWLNKLKTWEEVAAEFVRSKMFAKAALAYNFAGDLQAAETNMALAISEANPHALPKLKKLAQIWRMS</sequence>
<name>A0A7W8DL20_9BACT</name>